<dbReference type="InterPro" id="IPR013783">
    <property type="entry name" value="Ig-like_fold"/>
</dbReference>
<feature type="non-terminal residue" evidence="3">
    <location>
        <position position="760"/>
    </location>
</feature>
<accession>A0A5N4BIY8</accession>
<dbReference type="EMBL" id="VTPV01000023">
    <property type="protein sequence ID" value="KAB1228411.1"/>
    <property type="molecule type" value="Genomic_DNA"/>
</dbReference>
<sequence length="760" mass="81332">MININNENIMKKLFTSLILFLCLICTGLVSKVSAQAGQIGTGTGTSVYLPIRSYYGYSYSQQIYTAAEVSTAIGTSTYITAVKFYVNTLSTPQDSYKDWVVYMGNTTQNSFSSNTNWIPLGSLTQVYTGDLPTITNGNWVTLQLTTPFIWNGTDNLVIAVNEKTSGYSSSPGTAWGSYNAGANRGILYYEDTTNPNPASPPSASDRYSDIPRVQLVSHQLTACTTAPPTNITVNNITTVSAVVNWYTATGSTYVVRYRSLPAGAWQQINVTAPLSGSATIPGLTEQTQYEVQVATVCGGTQGAFSSGVTFTTPALSYCASSATSTFIDGFINQVSVNAQGAPSMVSNSDQSGYTDYSTDPTRLVTLVRGGTATVSVSKAWPGYQYSFLTGVWIDFNRNGIYEASERVLTSPSNTTTPVTGTFTIPNVAGGVYTGNLTTRMRVVMNEYSPIAACGTYSYGETEDYAVKFIDLSACTTAPPSNIIVNNVTPSTANVTWTSTTGATYIVRYRVSPSGAWQQIAVNTPLISNQLLIGLLEQTTYEVQIATICGGTTGAFSPSVNFTTPPLIYCTAAPTSNTATSGYINNVTVTPTNTPIMLSNSGSDGYKDYTTDATRVVTFERGSANNKISVNKYWPGSPTSYGVSAWVDFNRNGTFETSERILNTTYNTTTPVTATFAVPTVASGNVYTGTLPTRMRVVMRYFDNANPCGTFTQGEVEDYAVRFVDSQPCTTAPPTSITVNNISANNATVSWISTTGATYTV</sequence>
<dbReference type="CDD" id="cd00063">
    <property type="entry name" value="FN3"/>
    <property type="match status" value="2"/>
</dbReference>
<evidence type="ECO:0000259" key="2">
    <source>
        <dbReference type="PROSITE" id="PS50853"/>
    </source>
</evidence>
<dbReference type="PANTHER" id="PTHR46708:SF2">
    <property type="entry name" value="FIBRONECTIN TYPE-III DOMAIN-CONTAINING PROTEIN"/>
    <property type="match status" value="1"/>
</dbReference>
<name>A0A5N4BIY8_9FLAO</name>
<protein>
    <submittedName>
        <fullName evidence="3">Fibronectin type III domain-containing protein</fullName>
    </submittedName>
</protein>
<keyword evidence="4" id="KW-1185">Reference proteome</keyword>
<dbReference type="Pfam" id="PF00041">
    <property type="entry name" value="fn3"/>
    <property type="match status" value="2"/>
</dbReference>
<dbReference type="InterPro" id="IPR036116">
    <property type="entry name" value="FN3_sf"/>
</dbReference>
<dbReference type="PROSITE" id="PS50853">
    <property type="entry name" value="FN3"/>
    <property type="match status" value="2"/>
</dbReference>
<dbReference type="SMART" id="SM00060">
    <property type="entry name" value="FN3"/>
    <property type="match status" value="2"/>
</dbReference>
<keyword evidence="1" id="KW-0677">Repeat</keyword>
<dbReference type="InterPro" id="IPR045474">
    <property type="entry name" value="GEVED"/>
</dbReference>
<reference evidence="3 4" key="1">
    <citation type="journal article" date="2019" name="Stand. Genomic Sci.">
        <title>Draft Whole-Genome Sequence of a Novel Chryseobacterium viscerum Strain Isolated from Fresh Water at Dripping Springs, New Mexico.</title>
        <authorList>
            <person name="Kyndt J.A."/>
            <person name="Moore T.C."/>
        </authorList>
    </citation>
    <scope>NUCLEOTIDE SEQUENCE [LARGE SCALE GENOMIC DNA]</scope>
    <source>
        <strain evidence="3 4">DPS</strain>
    </source>
</reference>
<comment type="caution">
    <text evidence="3">The sequence shown here is derived from an EMBL/GenBank/DDBJ whole genome shotgun (WGS) entry which is preliminary data.</text>
</comment>
<feature type="domain" description="Fibronectin type-III" evidence="2">
    <location>
        <begin position="227"/>
        <end position="315"/>
    </location>
</feature>
<gene>
    <name evidence="3" type="ORF">F8D52_22750</name>
</gene>
<dbReference type="InterPro" id="IPR050991">
    <property type="entry name" value="ECM_Regulatory_Proteins"/>
</dbReference>
<organism evidence="3 4">
    <name type="scientific">Chryseobacterium viscerum</name>
    <dbReference type="NCBI Taxonomy" id="1037377"/>
    <lineage>
        <taxon>Bacteria</taxon>
        <taxon>Pseudomonadati</taxon>
        <taxon>Bacteroidota</taxon>
        <taxon>Flavobacteriia</taxon>
        <taxon>Flavobacteriales</taxon>
        <taxon>Weeksellaceae</taxon>
        <taxon>Chryseobacterium group</taxon>
        <taxon>Chryseobacterium</taxon>
    </lineage>
</organism>
<dbReference type="Pfam" id="PF20009">
    <property type="entry name" value="GEVED"/>
    <property type="match status" value="2"/>
</dbReference>
<dbReference type="InterPro" id="IPR003961">
    <property type="entry name" value="FN3_dom"/>
</dbReference>
<feature type="domain" description="Fibronectin type-III" evidence="2">
    <location>
        <begin position="478"/>
        <end position="566"/>
    </location>
</feature>
<dbReference type="SUPFAM" id="SSF49265">
    <property type="entry name" value="Fibronectin type III"/>
    <property type="match status" value="2"/>
</dbReference>
<evidence type="ECO:0000313" key="3">
    <source>
        <dbReference type="EMBL" id="KAB1228411.1"/>
    </source>
</evidence>
<evidence type="ECO:0000313" key="4">
    <source>
        <dbReference type="Proteomes" id="UP000326384"/>
    </source>
</evidence>
<dbReference type="Gene3D" id="2.60.40.10">
    <property type="entry name" value="Immunoglobulins"/>
    <property type="match status" value="2"/>
</dbReference>
<dbReference type="Proteomes" id="UP000326384">
    <property type="component" value="Unassembled WGS sequence"/>
</dbReference>
<evidence type="ECO:0000256" key="1">
    <source>
        <dbReference type="ARBA" id="ARBA00022737"/>
    </source>
</evidence>
<proteinExistence type="predicted"/>
<dbReference type="PANTHER" id="PTHR46708">
    <property type="entry name" value="TENASCIN"/>
    <property type="match status" value="1"/>
</dbReference>